<keyword evidence="2" id="KW-0547">Nucleotide-binding</keyword>
<sequence>MEDEELTAELQAQLDEIHALHYIFFPATVLQRGRIPQHMLADDIFPVEEYASLLSQLTVRTSIELNTHSSDCLDAANLVKVGFRVSPYHGDYSRNLEMPQSFIEVTFPPEYPQNPPGLSIVMNMALSQTTVQEVVQRIQNVISNTDDGACVFNATMCLNEMLGDVHAKLYKLWDDTGTALAITFSESMREQVTDSERKPGYGNIDKYTKSGFESPMYSGRPVYSGQQSEKTQSGSMDMNITPTGIRSFNDTTMVEREMYSSSVDIAGWSLQSLIQAPLWYEGGLKMNEDNTKDNTAYNLRRQRSYISSEEQLWKPYGRTETPGNLISQRTWSYDETPEFQNASIDHSSAHTRLDIDSSNKPEHNAECQLDPETSMAITRTITMLSAMTMSSNIERYRQDFADAITMTQTPFSKFLKARHALDQNMYILRTYELPSFCVLKTQRDISTPKEESEHFKMRRNVIVQQLVATVASLARLQHNSLGRYYHCWVEKVQQHEKVKVLMQRAEALTTGTANVVTTEPAEHEALELWMHDMLLKGNNLDDPGYIEFLLDEAVIRRRLYIQMEHCDGKTLNRVIQTDGLYKNPQLIWTFTRHLLDVLAYLHSNNAYHQALSLKNVIVYSNAQGAGVKVCEFGVARLLRQFCHKDFFCLHNKCKCRDYSKQLSRELFAYHPLAFGVEPIDYEEMENCSDVEAQQEDMFALGVLLFRMWHPPLEEKQFKEMFTTVINTQKFPPYFSHSTPNIILKTILRLVSPGRKPTAVELLSETLVPPVMNSDLYNQYLRRLQNPSSEEAVGALKFMLKRGWKADVTRLRADVPIKEIVVMAAVIEGLETFMRKRSVIVESPQVLYPVTQNTERNGIVTVLDETNTLLKLPNNIIKAVEENLKYITNNEYRLYYRCFNVTQIYTKHGTKIAAMYSCVLPPSKQQMTYTQLGIKRTKGAMPVPEAKQRQIGIECDVINTAMESLKSLPLGENITMVIQLPPLVVVFIALAFSTDIEKAHHIYTNLAIMDVNQFTLSKLLNDLNVCNDTVDEKLVATMADILRRRQTLPEALLQMQAIVTSTTRSFDTHLADMFKKVEAQLTIFFPDNLCACNYRVCNRKDQTNDNTDMLATSIYLNQEQYLTGMLHLLGIAIMIKDMQPENKIYMDFITESQVASLCEGSIDYPMFAGYIEQPTKKIVVIGGTVINDDGQQHCYAEYILETLCNAVRPRPYDVDSNDNKGIQVVDVVITSCSVKLLPAAMALANRLIDTGLSCDCRALPLIHTDHFNDRIKRAGSVKMRVHLQSSGTTTPNVTVNDQGTISNNEMVTSDSWHDDREWDDTGDLQPMDTWQSKLDVTNKKNKGNIPNADYELINDTKKQTSGTIEYEDDKMFTGISFQVEPLKDKYGHTRKIDSLPTLVRYLKSLLSRDNKTTNE</sequence>
<dbReference type="Gene3D" id="1.10.510.10">
    <property type="entry name" value="Transferase(Phosphotransferase) domain 1"/>
    <property type="match status" value="1"/>
</dbReference>
<dbReference type="GO" id="GO:0005634">
    <property type="term" value="C:nucleus"/>
    <property type="evidence" value="ECO:0007669"/>
    <property type="project" value="TreeGrafter"/>
</dbReference>
<dbReference type="SMART" id="SM00220">
    <property type="entry name" value="S_TKc"/>
    <property type="match status" value="1"/>
</dbReference>
<evidence type="ECO:0000256" key="3">
    <source>
        <dbReference type="ARBA" id="ARBA00022777"/>
    </source>
</evidence>
<evidence type="ECO:0000256" key="2">
    <source>
        <dbReference type="ARBA" id="ARBA00022741"/>
    </source>
</evidence>
<proteinExistence type="predicted"/>
<dbReference type="PROSITE" id="PS50908">
    <property type="entry name" value="RWD"/>
    <property type="match status" value="1"/>
</dbReference>
<dbReference type="OMA" id="ISCECRA"/>
<accession>A7AR06</accession>
<dbReference type="InterPro" id="IPR000719">
    <property type="entry name" value="Prot_kinase_dom"/>
</dbReference>
<dbReference type="GO" id="GO:0017148">
    <property type="term" value="P:negative regulation of translation"/>
    <property type="evidence" value="ECO:0007669"/>
    <property type="project" value="UniProtKB-KW"/>
</dbReference>
<evidence type="ECO:0000313" key="10">
    <source>
        <dbReference type="Proteomes" id="UP000002173"/>
    </source>
</evidence>
<evidence type="ECO:0000256" key="1">
    <source>
        <dbReference type="ARBA" id="ARBA00022679"/>
    </source>
</evidence>
<dbReference type="Pfam" id="PF05773">
    <property type="entry name" value="RWD"/>
    <property type="match status" value="1"/>
</dbReference>
<dbReference type="InterPro" id="IPR016135">
    <property type="entry name" value="UBQ-conjugating_enzyme/RWD"/>
</dbReference>
<evidence type="ECO:0000313" key="9">
    <source>
        <dbReference type="EMBL" id="EDO06975.1"/>
    </source>
</evidence>
<keyword evidence="10" id="KW-1185">Reference proteome</keyword>
<dbReference type="VEuPathDB" id="PiroplasmaDB:BBOV_IV006150"/>
<feature type="region of interest" description="Disordered" evidence="6">
    <location>
        <begin position="221"/>
        <end position="244"/>
    </location>
</feature>
<dbReference type="KEGG" id="bbo:BBOV_IV006150"/>
<keyword evidence="3" id="KW-0418">Kinase</keyword>
<dbReference type="GO" id="GO:0005737">
    <property type="term" value="C:cytoplasm"/>
    <property type="evidence" value="ECO:0007669"/>
    <property type="project" value="TreeGrafter"/>
</dbReference>
<keyword evidence="5" id="KW-0652">Protein synthesis inhibitor</keyword>
<evidence type="ECO:0000256" key="5">
    <source>
        <dbReference type="ARBA" id="ARBA00023193"/>
    </source>
</evidence>
<dbReference type="PROSITE" id="PS50011">
    <property type="entry name" value="PROTEIN_KINASE_DOM"/>
    <property type="match status" value="1"/>
</dbReference>
<organism evidence="9 10">
    <name type="scientific">Babesia bovis</name>
    <dbReference type="NCBI Taxonomy" id="5865"/>
    <lineage>
        <taxon>Eukaryota</taxon>
        <taxon>Sar</taxon>
        <taxon>Alveolata</taxon>
        <taxon>Apicomplexa</taxon>
        <taxon>Aconoidasida</taxon>
        <taxon>Piroplasmida</taxon>
        <taxon>Babesiidae</taxon>
        <taxon>Babesia</taxon>
    </lineage>
</organism>
<dbReference type="RefSeq" id="XP_001610543.1">
    <property type="nucleotide sequence ID" value="XM_001610493.1"/>
</dbReference>
<reference evidence="9 10" key="1">
    <citation type="journal article" date="2007" name="PLoS Pathog.">
        <title>Genome sequence of Babesia bovis and comparative analysis of apicomplexan hemoprotozoa.</title>
        <authorList>
            <person name="Brayton K.A."/>
            <person name="Lau A.O.T."/>
            <person name="Herndon D.R."/>
            <person name="Hannick L."/>
            <person name="Kappmeyer L.S."/>
            <person name="Berens S.J."/>
            <person name="Bidwell S.L."/>
            <person name="Brown W.C."/>
            <person name="Crabtree J."/>
            <person name="Fadrosh D."/>
            <person name="Feldblum T."/>
            <person name="Forberger H.A."/>
            <person name="Haas B.J."/>
            <person name="Howell J.M."/>
            <person name="Khouri H."/>
            <person name="Koo H."/>
            <person name="Mann D.J."/>
            <person name="Norimine J."/>
            <person name="Paulsen I.T."/>
            <person name="Radune D."/>
            <person name="Ren Q."/>
            <person name="Smith R.K. Jr."/>
            <person name="Suarez C.E."/>
            <person name="White O."/>
            <person name="Wortman J.R."/>
            <person name="Knowles D.P. Jr."/>
            <person name="McElwain T.F."/>
            <person name="Nene V.M."/>
        </authorList>
    </citation>
    <scope>NUCLEOTIDE SEQUENCE [LARGE SCALE GENOMIC DNA]</scope>
    <source>
        <strain evidence="9">T2Bo</strain>
    </source>
</reference>
<evidence type="ECO:0000256" key="6">
    <source>
        <dbReference type="SAM" id="MobiDB-lite"/>
    </source>
</evidence>
<dbReference type="GO" id="GO:0005524">
    <property type="term" value="F:ATP binding"/>
    <property type="evidence" value="ECO:0007669"/>
    <property type="project" value="UniProtKB-KW"/>
</dbReference>
<dbReference type="InterPro" id="IPR050339">
    <property type="entry name" value="CC_SR_Kinase"/>
</dbReference>
<dbReference type="Proteomes" id="UP000002173">
    <property type="component" value="Unassembled WGS sequence"/>
</dbReference>
<feature type="domain" description="Protein kinase" evidence="7">
    <location>
        <begin position="470"/>
        <end position="767"/>
    </location>
</feature>
<dbReference type="Pfam" id="PF00069">
    <property type="entry name" value="Pkinase"/>
    <property type="match status" value="1"/>
</dbReference>
<reference evidence="10" key="2">
    <citation type="journal article" date="2020" name="Data Brief">
        <title>Transcriptome dataset of Babesia bovis life stages within vertebrate and invertebrate hosts.</title>
        <authorList>
            <person name="Ueti M.W."/>
            <person name="Johnson W.C."/>
            <person name="Kappmeyer L.S."/>
            <person name="Herndon D.R."/>
            <person name="Mousel M.R."/>
            <person name="Reif K.E."/>
            <person name="Taus N.S."/>
            <person name="Ifeonu O.O."/>
            <person name="Silva J.C."/>
            <person name="Suarez C.E."/>
            <person name="Brayton K.A."/>
        </authorList>
    </citation>
    <scope>NUCLEOTIDE SEQUENCE [LARGE SCALE GENOMIC DNA]</scope>
</reference>
<protein>
    <recommendedName>
        <fullName evidence="11">Protein kinase domain-containing protein</fullName>
    </recommendedName>
</protein>
<dbReference type="EMBL" id="AAXT01000002">
    <property type="protein sequence ID" value="EDO06975.1"/>
    <property type="molecule type" value="Genomic_DNA"/>
</dbReference>
<dbReference type="InParanoid" id="A7AR06"/>
<dbReference type="InterPro" id="IPR011009">
    <property type="entry name" value="Kinase-like_dom_sf"/>
</dbReference>
<dbReference type="Gene3D" id="3.30.200.20">
    <property type="entry name" value="Phosphorylase Kinase, domain 1"/>
    <property type="match status" value="1"/>
</dbReference>
<dbReference type="SUPFAM" id="SSF54495">
    <property type="entry name" value="UBC-like"/>
    <property type="match status" value="1"/>
</dbReference>
<name>A7AR06_BABBO</name>
<dbReference type="PANTHER" id="PTHR11042">
    <property type="entry name" value="EUKARYOTIC TRANSLATION INITIATION FACTOR 2-ALPHA KINASE EIF2-ALPHA KINASE -RELATED"/>
    <property type="match status" value="1"/>
</dbReference>
<evidence type="ECO:0000259" key="8">
    <source>
        <dbReference type="PROSITE" id="PS50908"/>
    </source>
</evidence>
<gene>
    <name evidence="9" type="ORF">BBOV_IV006150</name>
</gene>
<dbReference type="GeneID" id="5479379"/>
<dbReference type="SUPFAM" id="SSF56112">
    <property type="entry name" value="Protein kinase-like (PK-like)"/>
    <property type="match status" value="1"/>
</dbReference>
<dbReference type="GO" id="GO:0004672">
    <property type="term" value="F:protein kinase activity"/>
    <property type="evidence" value="ECO:0007669"/>
    <property type="project" value="InterPro"/>
</dbReference>
<evidence type="ECO:0000256" key="4">
    <source>
        <dbReference type="ARBA" id="ARBA00022840"/>
    </source>
</evidence>
<feature type="compositionally biased region" description="Polar residues" evidence="6">
    <location>
        <begin position="224"/>
        <end position="244"/>
    </location>
</feature>
<evidence type="ECO:0008006" key="11">
    <source>
        <dbReference type="Google" id="ProtNLM"/>
    </source>
</evidence>
<evidence type="ECO:0000259" key="7">
    <source>
        <dbReference type="PROSITE" id="PS50011"/>
    </source>
</evidence>
<keyword evidence="4" id="KW-0067">ATP-binding</keyword>
<comment type="caution">
    <text evidence="9">The sequence shown here is derived from an EMBL/GenBank/DDBJ whole genome shotgun (WGS) entry which is preliminary data.</text>
</comment>
<dbReference type="STRING" id="5865.A7AR06"/>
<reference evidence="10" key="3">
    <citation type="journal article" date="2021" name="Int. J. Parasitol.">
        <title>Comparative analysis of gene expression between Babesia bovis blood stages and kinetes allowed by improved genome annotation.</title>
        <authorList>
            <person name="Ueti M.W."/>
            <person name="Johnson W.C."/>
            <person name="Kappmeyer L.S."/>
            <person name="Herndon D.R."/>
            <person name="Mousel M.R."/>
            <person name="Reif K.E."/>
            <person name="Taus N.S."/>
            <person name="Ifeonu O.O."/>
            <person name="Silva J.C."/>
            <person name="Suarez C.E."/>
            <person name="Brayton K.A."/>
        </authorList>
    </citation>
    <scope>NUCLEOTIDE SEQUENCE [LARGE SCALE GENOMIC DNA]</scope>
</reference>
<dbReference type="InterPro" id="IPR006575">
    <property type="entry name" value="RWD_dom"/>
</dbReference>
<feature type="domain" description="RWD" evidence="8">
    <location>
        <begin position="48"/>
        <end position="165"/>
    </location>
</feature>
<dbReference type="Gene3D" id="3.10.110.10">
    <property type="entry name" value="Ubiquitin Conjugating Enzyme"/>
    <property type="match status" value="1"/>
</dbReference>
<dbReference type="eggNOG" id="KOG1035">
    <property type="taxonomic scope" value="Eukaryota"/>
</dbReference>
<keyword evidence="1" id="KW-0808">Transferase</keyword>